<comment type="subcellular location">
    <subcellularLocation>
        <location evidence="1">Cell membrane</location>
        <topology evidence="1">Multi-pass membrane protein</topology>
    </subcellularLocation>
</comment>
<evidence type="ECO:0000256" key="4">
    <source>
        <dbReference type="ARBA" id="ARBA00022519"/>
    </source>
</evidence>
<dbReference type="InterPro" id="IPR059110">
    <property type="entry name" value="Lnt_campylobact"/>
</dbReference>
<evidence type="ECO:0000313" key="13">
    <source>
        <dbReference type="Proteomes" id="UP000290092"/>
    </source>
</evidence>
<gene>
    <name evidence="12" type="ORF">CP985_00730</name>
</gene>
<dbReference type="RefSeq" id="WP_114840985.1">
    <property type="nucleotide sequence ID" value="NZ_CP031219.1"/>
</dbReference>
<feature type="transmembrane region" description="Helical" evidence="10">
    <location>
        <begin position="86"/>
        <end position="105"/>
    </location>
</feature>
<dbReference type="Pfam" id="PF26365">
    <property type="entry name" value="ApoNAT_membrane"/>
    <property type="match status" value="2"/>
</dbReference>
<keyword evidence="6 10" id="KW-0812">Transmembrane</keyword>
<keyword evidence="7 10" id="KW-1133">Transmembrane helix</keyword>
<evidence type="ECO:0000256" key="10">
    <source>
        <dbReference type="SAM" id="Phobius"/>
    </source>
</evidence>
<dbReference type="PROSITE" id="PS50263">
    <property type="entry name" value="CN_HYDROLASE"/>
    <property type="match status" value="1"/>
</dbReference>
<keyword evidence="3" id="KW-1003">Cell membrane</keyword>
<keyword evidence="5" id="KW-0808">Transferase</keyword>
<dbReference type="Gene3D" id="3.60.110.10">
    <property type="entry name" value="Carbon-nitrogen hydrolase"/>
    <property type="match status" value="1"/>
</dbReference>
<dbReference type="NCBIfam" id="NF008934">
    <property type="entry name" value="PRK12291.1"/>
    <property type="match status" value="1"/>
</dbReference>
<dbReference type="EMBL" id="NXID01000002">
    <property type="protein sequence ID" value="RXK16977.1"/>
    <property type="molecule type" value="Genomic_DNA"/>
</dbReference>
<dbReference type="InterPro" id="IPR004563">
    <property type="entry name" value="Apolipo_AcylTrfase"/>
</dbReference>
<keyword evidence="13" id="KW-1185">Reference proteome</keyword>
<evidence type="ECO:0000256" key="5">
    <source>
        <dbReference type="ARBA" id="ARBA00022679"/>
    </source>
</evidence>
<comment type="similarity">
    <text evidence="2">Belongs to the CN hydrolase family. Apolipoprotein N-acyltransferase subfamily.</text>
</comment>
<dbReference type="PANTHER" id="PTHR38686:SF1">
    <property type="entry name" value="APOLIPOPROTEIN N-ACYLTRANSFERASE"/>
    <property type="match status" value="1"/>
</dbReference>
<name>A0AAX2AKH4_9BACT</name>
<evidence type="ECO:0000313" key="12">
    <source>
        <dbReference type="EMBL" id="RXK16977.1"/>
    </source>
</evidence>
<evidence type="ECO:0000256" key="9">
    <source>
        <dbReference type="ARBA" id="ARBA00023315"/>
    </source>
</evidence>
<feature type="transmembrane region" description="Helical" evidence="10">
    <location>
        <begin position="137"/>
        <end position="154"/>
    </location>
</feature>
<evidence type="ECO:0000256" key="3">
    <source>
        <dbReference type="ARBA" id="ARBA00022475"/>
    </source>
</evidence>
<keyword evidence="4" id="KW-0997">Cell inner membrane</keyword>
<dbReference type="PANTHER" id="PTHR38686">
    <property type="entry name" value="APOLIPOPROTEIN N-ACYLTRANSFERASE"/>
    <property type="match status" value="1"/>
</dbReference>
<dbReference type="GO" id="GO:0016410">
    <property type="term" value="F:N-acyltransferase activity"/>
    <property type="evidence" value="ECO:0007669"/>
    <property type="project" value="InterPro"/>
</dbReference>
<protein>
    <submittedName>
        <fullName evidence="12">Apolipoprotein N-acyltransferase</fullName>
    </submittedName>
</protein>
<accession>A0AAX2AKH4</accession>
<dbReference type="GO" id="GO:0005886">
    <property type="term" value="C:plasma membrane"/>
    <property type="evidence" value="ECO:0007669"/>
    <property type="project" value="UniProtKB-SubCell"/>
</dbReference>
<feature type="transmembrane region" description="Helical" evidence="10">
    <location>
        <begin position="166"/>
        <end position="185"/>
    </location>
</feature>
<evidence type="ECO:0000256" key="7">
    <source>
        <dbReference type="ARBA" id="ARBA00022989"/>
    </source>
</evidence>
<reference evidence="12 13" key="1">
    <citation type="submission" date="2017-09" db="EMBL/GenBank/DDBJ databases">
        <title>Genomics of the genus Arcobacter.</title>
        <authorList>
            <person name="Perez-Cataluna A."/>
            <person name="Figueras M.J."/>
            <person name="Salas-Masso N."/>
        </authorList>
    </citation>
    <scope>NUCLEOTIDE SEQUENCE [LARGE SCALE GENOMIC DNA]</scope>
    <source>
        <strain evidence="12 13">CECT 7386</strain>
    </source>
</reference>
<comment type="caution">
    <text evidence="12">The sequence shown here is derived from an EMBL/GenBank/DDBJ whole genome shotgun (WGS) entry which is preliminary data.</text>
</comment>
<feature type="transmembrane region" description="Helical" evidence="10">
    <location>
        <begin position="60"/>
        <end position="80"/>
    </location>
</feature>
<sequence>MFLVKPEYFNKTIIIKGLITAILLSAFIYLEYLNFNFKILNTFLGLLGLYFLITIPKNSLIYAGFFTGIFWFYWIANSFFYYEVAYLIPFVILGFGFIIAFLFYFTDFVIRTFRPLYCLVSSYFSPIIFNLVINKKFLRICAIFALSFIEPFNFNWFKLELLFIDSYLQTSKIAFILILLAVFLLTEKLKYKFLAIIPLLFAFDYNPNLKIKEPNLKIYMSKINIKQDQKWLKQNQHLIVNKNINEIDKAIDLNYDLVILPETTLPLLLNKDEFLMQYLKEKSQKIDIVIGAMSSDEKGFYNSSFFFSKEKVVIANKVVLVPFGEEIPLSSFLTDLINKWFYNGAQDYIKAVTPTDFNINGYKFRSAICYEATTNKIFENINDTKYMIAISNNAWFTPSIEPILQKLLMKYYAKKYNVIIYHVANGSENYIIKP</sequence>
<dbReference type="Proteomes" id="UP000290092">
    <property type="component" value="Unassembled WGS sequence"/>
</dbReference>
<keyword evidence="8 10" id="KW-0472">Membrane</keyword>
<dbReference type="InterPro" id="IPR036526">
    <property type="entry name" value="C-N_Hydrolase_sf"/>
</dbReference>
<dbReference type="KEGG" id="amyt:AMYT_0492"/>
<evidence type="ECO:0000256" key="2">
    <source>
        <dbReference type="ARBA" id="ARBA00010065"/>
    </source>
</evidence>
<evidence type="ECO:0000256" key="6">
    <source>
        <dbReference type="ARBA" id="ARBA00022692"/>
    </source>
</evidence>
<evidence type="ECO:0000259" key="11">
    <source>
        <dbReference type="PROSITE" id="PS50263"/>
    </source>
</evidence>
<dbReference type="GO" id="GO:0042158">
    <property type="term" value="P:lipoprotein biosynthetic process"/>
    <property type="evidence" value="ECO:0007669"/>
    <property type="project" value="InterPro"/>
</dbReference>
<feature type="domain" description="CN hydrolase" evidence="11">
    <location>
        <begin position="221"/>
        <end position="434"/>
    </location>
</feature>
<evidence type="ECO:0000256" key="8">
    <source>
        <dbReference type="ARBA" id="ARBA00023136"/>
    </source>
</evidence>
<dbReference type="InterPro" id="IPR059109">
    <property type="entry name" value="Lnt_membrane_dom"/>
</dbReference>
<organism evidence="12 13">
    <name type="scientific">Malaciobacter mytili LMG 24559</name>
    <dbReference type="NCBI Taxonomy" id="1032238"/>
    <lineage>
        <taxon>Bacteria</taxon>
        <taxon>Pseudomonadati</taxon>
        <taxon>Campylobacterota</taxon>
        <taxon>Epsilonproteobacteria</taxon>
        <taxon>Campylobacterales</taxon>
        <taxon>Arcobacteraceae</taxon>
        <taxon>Malaciobacter</taxon>
    </lineage>
</organism>
<dbReference type="InterPro" id="IPR003010">
    <property type="entry name" value="C-N_Hydrolase"/>
</dbReference>
<proteinExistence type="inferred from homology"/>
<dbReference type="SUPFAM" id="SSF56317">
    <property type="entry name" value="Carbon-nitrogen hydrolase"/>
    <property type="match status" value="1"/>
</dbReference>
<dbReference type="Pfam" id="PF00795">
    <property type="entry name" value="CN_hydrolase"/>
    <property type="match status" value="1"/>
</dbReference>
<keyword evidence="9" id="KW-0012">Acyltransferase</keyword>
<dbReference type="NCBIfam" id="TIGR00546">
    <property type="entry name" value="lnt"/>
    <property type="match status" value="1"/>
</dbReference>
<feature type="transmembrane region" description="Helical" evidence="10">
    <location>
        <begin position="12"/>
        <end position="29"/>
    </location>
</feature>
<dbReference type="AlphaFoldDB" id="A0AAX2AKH4"/>
<evidence type="ECO:0000256" key="1">
    <source>
        <dbReference type="ARBA" id="ARBA00004651"/>
    </source>
</evidence>